<name>A0A8E7AV09_9EURY</name>
<keyword evidence="2" id="KW-1185">Reference proteome</keyword>
<evidence type="ECO:0000313" key="1">
    <source>
        <dbReference type="EMBL" id="QVV88042.1"/>
    </source>
</evidence>
<dbReference type="GeneID" id="65565800"/>
<dbReference type="AlphaFoldDB" id="A0A8E7AV09"/>
<evidence type="ECO:0000313" key="2">
    <source>
        <dbReference type="Proteomes" id="UP000680656"/>
    </source>
</evidence>
<dbReference type="EMBL" id="CP075546">
    <property type="protein sequence ID" value="QVV88042.1"/>
    <property type="molecule type" value="Genomic_DNA"/>
</dbReference>
<accession>A0A8E7AV09</accession>
<protein>
    <submittedName>
        <fullName evidence="1">Uncharacterized protein</fullName>
    </submittedName>
</protein>
<proteinExistence type="predicted"/>
<reference evidence="1 2" key="1">
    <citation type="submission" date="2021-05" db="EMBL/GenBank/DDBJ databases">
        <title>A novel Methanospirillum isolate from a pyrite-forming mixed culture.</title>
        <authorList>
            <person name="Bunk B."/>
            <person name="Sproer C."/>
            <person name="Spring S."/>
            <person name="Pester M."/>
        </authorList>
    </citation>
    <scope>NUCLEOTIDE SEQUENCE [LARGE SCALE GENOMIC DNA]</scope>
    <source>
        <strain evidence="1 2">J.3.6.1-F.2.7.3</strain>
    </source>
</reference>
<sequence length="48" mass="5547">MVLLFEAPDEMVPMKSLMKRLDRIHIQIIVDVHAEGKNHMALKQGQFS</sequence>
<dbReference type="Proteomes" id="UP000680656">
    <property type="component" value="Chromosome"/>
</dbReference>
<dbReference type="KEGG" id="mrtj:KHC33_11950"/>
<gene>
    <name evidence="1" type="ORF">KHC33_11950</name>
</gene>
<dbReference type="RefSeq" id="WP_214418859.1">
    <property type="nucleotide sequence ID" value="NZ_CP075546.1"/>
</dbReference>
<organism evidence="1 2">
    <name type="scientific">Methanospirillum purgamenti</name>
    <dbReference type="NCBI Taxonomy" id="2834276"/>
    <lineage>
        <taxon>Archaea</taxon>
        <taxon>Methanobacteriati</taxon>
        <taxon>Methanobacteriota</taxon>
        <taxon>Stenosarchaea group</taxon>
        <taxon>Methanomicrobia</taxon>
        <taxon>Methanomicrobiales</taxon>
        <taxon>Methanospirillaceae</taxon>
        <taxon>Methanospirillum</taxon>
    </lineage>
</organism>